<dbReference type="Proteomes" id="UP001371224">
    <property type="component" value="Unassembled WGS sequence"/>
</dbReference>
<organism evidence="1 2">
    <name type="scientific">Microbacterium bandirmense</name>
    <dbReference type="NCBI Taxonomy" id="3122050"/>
    <lineage>
        <taxon>Bacteria</taxon>
        <taxon>Bacillati</taxon>
        <taxon>Actinomycetota</taxon>
        <taxon>Actinomycetes</taxon>
        <taxon>Micrococcales</taxon>
        <taxon>Microbacteriaceae</taxon>
        <taxon>Microbacterium</taxon>
    </lineage>
</organism>
<dbReference type="CDD" id="cd01427">
    <property type="entry name" value="HAD_like"/>
    <property type="match status" value="1"/>
</dbReference>
<dbReference type="EC" id="3.1.3.-" evidence="1"/>
<dbReference type="EMBL" id="JBBDGM010000004">
    <property type="protein sequence ID" value="MEJ1087989.1"/>
    <property type="molecule type" value="Genomic_DNA"/>
</dbReference>
<dbReference type="GO" id="GO:0016787">
    <property type="term" value="F:hydrolase activity"/>
    <property type="evidence" value="ECO:0007669"/>
    <property type="project" value="UniProtKB-KW"/>
</dbReference>
<dbReference type="InterPro" id="IPR023214">
    <property type="entry name" value="HAD_sf"/>
</dbReference>
<sequence length="309" mass="33660">MNPLPSWNDTATRRTIEEFVASVTTGPDAVPVEDRIAVFDNDGTLWSEKPAIIQLDYIIGQWAAELKADPSLAERQPYRAVADGDLGWIGGAVEKHYAGDDSDLQVLLGALVGLTDGMSVDEYAASVAEFFRSATHPTLGTPISGAVYQPMRELMRYLEQHGFTCYIASAGERDFMRSITQEYYGIPPERVIGSAYGLTYDADARAVKYSANLDFLDDGPIKPVRIWSRTGRRPLLAAGNANGDLPMLQFAVGDGTVRRGLALLVHHDDHSGRGDEPYDKGAERALAAADVTVISVAEDWSRIFPPPEA</sequence>
<dbReference type="Gene3D" id="3.40.50.1000">
    <property type="entry name" value="HAD superfamily/HAD-like"/>
    <property type="match status" value="1"/>
</dbReference>
<protein>
    <submittedName>
        <fullName evidence="1">HAD family hydrolase</fullName>
        <ecNumber evidence="1">3.1.3.-</ecNumber>
    </submittedName>
</protein>
<dbReference type="Pfam" id="PF12710">
    <property type="entry name" value="HAD"/>
    <property type="match status" value="1"/>
</dbReference>
<dbReference type="InterPro" id="IPR036412">
    <property type="entry name" value="HAD-like_sf"/>
</dbReference>
<name>A0ABU8L9J2_9MICO</name>
<proteinExistence type="predicted"/>
<evidence type="ECO:0000313" key="2">
    <source>
        <dbReference type="Proteomes" id="UP001371224"/>
    </source>
</evidence>
<keyword evidence="1" id="KW-0378">Hydrolase</keyword>
<gene>
    <name evidence="1" type="ORF">WDU99_06625</name>
</gene>
<comment type="caution">
    <text evidence="1">The sequence shown here is derived from an EMBL/GenBank/DDBJ whole genome shotgun (WGS) entry which is preliminary data.</text>
</comment>
<evidence type="ECO:0000313" key="1">
    <source>
        <dbReference type="EMBL" id="MEJ1087989.1"/>
    </source>
</evidence>
<dbReference type="RefSeq" id="WP_337331654.1">
    <property type="nucleotide sequence ID" value="NZ_JBBDGM010000004.1"/>
</dbReference>
<keyword evidence="2" id="KW-1185">Reference proteome</keyword>
<reference evidence="1 2" key="1">
    <citation type="submission" date="2024-02" db="EMBL/GenBank/DDBJ databases">
        <authorList>
            <person name="Saticioglu I.B."/>
        </authorList>
    </citation>
    <scope>NUCLEOTIDE SEQUENCE [LARGE SCALE GENOMIC DNA]</scope>
    <source>
        <strain evidence="1 2">Mu-80</strain>
    </source>
</reference>
<accession>A0ABU8L9J2</accession>
<dbReference type="SUPFAM" id="SSF56784">
    <property type="entry name" value="HAD-like"/>
    <property type="match status" value="1"/>
</dbReference>